<feature type="transmembrane region" description="Helical" evidence="1">
    <location>
        <begin position="108"/>
        <end position="132"/>
    </location>
</feature>
<organism evidence="2 3">
    <name type="scientific">Leucobacter coleopterorum</name>
    <dbReference type="NCBI Taxonomy" id="2714933"/>
    <lineage>
        <taxon>Bacteria</taxon>
        <taxon>Bacillati</taxon>
        <taxon>Actinomycetota</taxon>
        <taxon>Actinomycetes</taxon>
        <taxon>Micrococcales</taxon>
        <taxon>Microbacteriaceae</taxon>
        <taxon>Leucobacter</taxon>
    </lineage>
</organism>
<dbReference type="EMBL" id="CP049933">
    <property type="protein sequence ID" value="QIM18669.1"/>
    <property type="molecule type" value="Genomic_DNA"/>
</dbReference>
<feature type="transmembrane region" description="Helical" evidence="1">
    <location>
        <begin position="58"/>
        <end position="76"/>
    </location>
</feature>
<reference evidence="2 3" key="1">
    <citation type="submission" date="2020-03" db="EMBL/GenBank/DDBJ databases">
        <title>Leucobacter sp. nov., isolated from beetles.</title>
        <authorList>
            <person name="Hyun D.-W."/>
            <person name="Bae J.-W."/>
        </authorList>
    </citation>
    <scope>NUCLEOTIDE SEQUENCE [LARGE SCALE GENOMIC DNA]</scope>
    <source>
        <strain evidence="2 3">HDW9A</strain>
    </source>
</reference>
<gene>
    <name evidence="2" type="ORF">G7066_08700</name>
</gene>
<keyword evidence="1" id="KW-1133">Transmembrane helix</keyword>
<keyword evidence="3" id="KW-1185">Reference proteome</keyword>
<evidence type="ECO:0000256" key="1">
    <source>
        <dbReference type="SAM" id="Phobius"/>
    </source>
</evidence>
<feature type="transmembrane region" description="Helical" evidence="1">
    <location>
        <begin position="25"/>
        <end position="46"/>
    </location>
</feature>
<dbReference type="Proteomes" id="UP000503441">
    <property type="component" value="Chromosome"/>
</dbReference>
<name>A0ABX6JWJ3_9MICO</name>
<evidence type="ECO:0000313" key="2">
    <source>
        <dbReference type="EMBL" id="QIM18669.1"/>
    </source>
</evidence>
<sequence>MGLISLTALIRGQFKVARFRSRSSFWFWAKTITLGLGLAVLVFCSLRFDWMIVSSDGLIAGISIFAGGFLAAFTHLSTVRQTLNDRHAEQGAAERPERDLIDIAVTRLLGATLVSAATAAVLVVGTSVAVNAEGEVGEGSRRRPGLAHRSRWCSSCLRFPPSTVPTCK</sequence>
<accession>A0ABX6JWJ3</accession>
<keyword evidence="1" id="KW-0472">Membrane</keyword>
<dbReference type="RefSeq" id="WP_166330484.1">
    <property type="nucleotide sequence ID" value="NZ_CP049933.1"/>
</dbReference>
<proteinExistence type="predicted"/>
<keyword evidence="1" id="KW-0812">Transmembrane</keyword>
<evidence type="ECO:0000313" key="3">
    <source>
        <dbReference type="Proteomes" id="UP000503441"/>
    </source>
</evidence>
<protein>
    <submittedName>
        <fullName evidence="2">Uncharacterized protein</fullName>
    </submittedName>
</protein>